<protein>
    <submittedName>
        <fullName evidence="6">Uncharacterized protein</fullName>
    </submittedName>
</protein>
<evidence type="ECO:0000313" key="7">
    <source>
        <dbReference type="Proteomes" id="UP001150569"/>
    </source>
</evidence>
<evidence type="ECO:0000256" key="2">
    <source>
        <dbReference type="ARBA" id="ARBA00022989"/>
    </source>
</evidence>
<keyword evidence="7" id="KW-1185">Reference proteome</keyword>
<feature type="transmembrane region" description="Helical" evidence="5">
    <location>
        <begin position="163"/>
        <end position="185"/>
    </location>
</feature>
<evidence type="ECO:0000256" key="4">
    <source>
        <dbReference type="SAM" id="MobiDB-lite"/>
    </source>
</evidence>
<evidence type="ECO:0000313" key="6">
    <source>
        <dbReference type="EMBL" id="KAJ1903314.1"/>
    </source>
</evidence>
<dbReference type="AlphaFoldDB" id="A0A9W7ZF09"/>
<dbReference type="Proteomes" id="UP001150569">
    <property type="component" value="Unassembled WGS sequence"/>
</dbReference>
<gene>
    <name evidence="6" type="ORF">IWQ60_012596</name>
</gene>
<reference evidence="6" key="1">
    <citation type="submission" date="2022-07" db="EMBL/GenBank/DDBJ databases">
        <title>Phylogenomic reconstructions and comparative analyses of Kickxellomycotina fungi.</title>
        <authorList>
            <person name="Reynolds N.K."/>
            <person name="Stajich J.E."/>
            <person name="Barry K."/>
            <person name="Grigoriev I.V."/>
            <person name="Crous P."/>
            <person name="Smith M.E."/>
        </authorList>
    </citation>
    <scope>NUCLEOTIDE SEQUENCE</scope>
    <source>
        <strain evidence="6">RSA 861</strain>
    </source>
</reference>
<organism evidence="6 7">
    <name type="scientific">Tieghemiomyces parasiticus</name>
    <dbReference type="NCBI Taxonomy" id="78921"/>
    <lineage>
        <taxon>Eukaryota</taxon>
        <taxon>Fungi</taxon>
        <taxon>Fungi incertae sedis</taxon>
        <taxon>Zoopagomycota</taxon>
        <taxon>Kickxellomycotina</taxon>
        <taxon>Dimargaritomycetes</taxon>
        <taxon>Dimargaritales</taxon>
        <taxon>Dimargaritaceae</taxon>
        <taxon>Tieghemiomyces</taxon>
    </lineage>
</organism>
<dbReference type="EMBL" id="JANBPT010002207">
    <property type="protein sequence ID" value="KAJ1903314.1"/>
    <property type="molecule type" value="Genomic_DNA"/>
</dbReference>
<name>A0A9W7ZF09_9FUNG</name>
<feature type="compositionally biased region" description="Basic residues" evidence="4">
    <location>
        <begin position="109"/>
        <end position="119"/>
    </location>
</feature>
<keyword evidence="2 5" id="KW-1133">Transmembrane helix</keyword>
<proteinExistence type="predicted"/>
<feature type="compositionally biased region" description="Basic and acidic residues" evidence="4">
    <location>
        <begin position="69"/>
        <end position="79"/>
    </location>
</feature>
<dbReference type="InterPro" id="IPR036640">
    <property type="entry name" value="ABC1_TM_sf"/>
</dbReference>
<comment type="caution">
    <text evidence="6">The sequence shown here is derived from an EMBL/GenBank/DDBJ whole genome shotgun (WGS) entry which is preliminary data.</text>
</comment>
<accession>A0A9W7ZF09</accession>
<evidence type="ECO:0000256" key="3">
    <source>
        <dbReference type="ARBA" id="ARBA00023136"/>
    </source>
</evidence>
<dbReference type="GO" id="GO:0016020">
    <property type="term" value="C:membrane"/>
    <property type="evidence" value="ECO:0007669"/>
    <property type="project" value="InterPro"/>
</dbReference>
<dbReference type="Gene3D" id="1.20.1560.10">
    <property type="entry name" value="ABC transporter type 1, transmembrane domain"/>
    <property type="match status" value="1"/>
</dbReference>
<dbReference type="GO" id="GO:0005524">
    <property type="term" value="F:ATP binding"/>
    <property type="evidence" value="ECO:0007669"/>
    <property type="project" value="InterPro"/>
</dbReference>
<sequence>GVYAQLVRSQAIKKREKTSATDTEAADSELDMASGVDAEESSYDHSSEPLASSQSSEKHTSYTSLPPSDRADAFAKEDGVVSSPTTKSKPHHATSASRTGQSKSSARNRLSRRLRRKKGAQPTDHTEDSVDEEDLVKAERERLAKASTPFRRLAKLSLPNKKYIMLGALFAALDGAIMPLFSIIFSKLLWRSW</sequence>
<keyword evidence="3 5" id="KW-0472">Membrane</keyword>
<feature type="region of interest" description="Disordered" evidence="4">
    <location>
        <begin position="1"/>
        <end position="135"/>
    </location>
</feature>
<evidence type="ECO:0000256" key="1">
    <source>
        <dbReference type="ARBA" id="ARBA00022692"/>
    </source>
</evidence>
<feature type="non-terminal residue" evidence="6">
    <location>
        <position position="193"/>
    </location>
</feature>
<evidence type="ECO:0000256" key="5">
    <source>
        <dbReference type="SAM" id="Phobius"/>
    </source>
</evidence>
<keyword evidence="1 5" id="KW-0812">Transmembrane</keyword>